<dbReference type="InterPro" id="IPR013149">
    <property type="entry name" value="ADH-like_C"/>
</dbReference>
<dbReference type="Pfam" id="PF08240">
    <property type="entry name" value="ADH_N"/>
    <property type="match status" value="1"/>
</dbReference>
<reference evidence="2 3" key="1">
    <citation type="submission" date="2006-03" db="EMBL/GenBank/DDBJ databases">
        <authorList>
            <person name="Pinhassi J."/>
            <person name="Pedros-Alio C."/>
            <person name="Ferriera S."/>
            <person name="Johnson J."/>
            <person name="Kravitz S."/>
            <person name="Halpern A."/>
            <person name="Remington K."/>
            <person name="Beeson K."/>
            <person name="Tran B."/>
            <person name="Rogers Y.-H."/>
            <person name="Friedman R."/>
            <person name="Venter J.C."/>
        </authorList>
    </citation>
    <scope>NUCLEOTIDE SEQUENCE [LARGE SCALE GENOMIC DNA]</scope>
    <source>
        <strain evidence="2 3">RED65</strain>
    </source>
</reference>
<evidence type="ECO:0000313" key="3">
    <source>
        <dbReference type="Proteomes" id="UP000004263"/>
    </source>
</evidence>
<dbReference type="CDD" id="cd08241">
    <property type="entry name" value="QOR1"/>
    <property type="match status" value="1"/>
</dbReference>
<dbReference type="InterPro" id="IPR051397">
    <property type="entry name" value="Zn-ADH-like_protein"/>
</dbReference>
<dbReference type="SMART" id="SM00829">
    <property type="entry name" value="PKS_ER"/>
    <property type="match status" value="1"/>
</dbReference>
<gene>
    <name evidence="2" type="ORF">RED65_12244</name>
</gene>
<organism evidence="2 3">
    <name type="scientific">Bermanella marisrubri</name>
    <dbReference type="NCBI Taxonomy" id="207949"/>
    <lineage>
        <taxon>Bacteria</taxon>
        <taxon>Pseudomonadati</taxon>
        <taxon>Pseudomonadota</taxon>
        <taxon>Gammaproteobacteria</taxon>
        <taxon>Oceanospirillales</taxon>
        <taxon>Oceanospirillaceae</taxon>
        <taxon>Bermanella</taxon>
    </lineage>
</organism>
<dbReference type="InterPro" id="IPR036291">
    <property type="entry name" value="NAD(P)-bd_dom_sf"/>
</dbReference>
<dbReference type="Proteomes" id="UP000004263">
    <property type="component" value="Unassembled WGS sequence"/>
</dbReference>
<keyword evidence="3" id="KW-1185">Reference proteome</keyword>
<dbReference type="HOGENOM" id="CLU_026673_3_1_6"/>
<name>Q1N3N4_9GAMM</name>
<evidence type="ECO:0000259" key="1">
    <source>
        <dbReference type="SMART" id="SM00829"/>
    </source>
</evidence>
<dbReference type="InterPro" id="IPR020843">
    <property type="entry name" value="ER"/>
</dbReference>
<dbReference type="OrthoDB" id="9788224at2"/>
<dbReference type="AlphaFoldDB" id="Q1N3N4"/>
<protein>
    <submittedName>
        <fullName evidence="2">Quinone oxidoreductase</fullName>
    </submittedName>
</protein>
<dbReference type="RefSeq" id="WP_007018730.1">
    <property type="nucleotide sequence ID" value="NZ_CH724118.1"/>
</dbReference>
<dbReference type="STRING" id="207949.RED65_12244"/>
<dbReference type="Gene3D" id="3.40.50.720">
    <property type="entry name" value="NAD(P)-binding Rossmann-like Domain"/>
    <property type="match status" value="1"/>
</dbReference>
<dbReference type="InterPro" id="IPR011032">
    <property type="entry name" value="GroES-like_sf"/>
</dbReference>
<proteinExistence type="predicted"/>
<dbReference type="SUPFAM" id="SSF50129">
    <property type="entry name" value="GroES-like"/>
    <property type="match status" value="1"/>
</dbReference>
<dbReference type="SUPFAM" id="SSF51735">
    <property type="entry name" value="NAD(P)-binding Rossmann-fold domains"/>
    <property type="match status" value="1"/>
</dbReference>
<dbReference type="GO" id="GO:0016491">
    <property type="term" value="F:oxidoreductase activity"/>
    <property type="evidence" value="ECO:0007669"/>
    <property type="project" value="InterPro"/>
</dbReference>
<dbReference type="PANTHER" id="PTHR43677:SF4">
    <property type="entry name" value="QUINONE OXIDOREDUCTASE-LIKE PROTEIN 2"/>
    <property type="match status" value="1"/>
</dbReference>
<sequence length="323" mass="34487">MKQVICKEFAPIDSLTIADVDSPEPKKNQVRIKAEAMGVNFPDGLLVQGLYQMKPPTPFVPGIEVAGTIDAVGEGVDELNIGDSVAVLMPIGGYSEEVVVHKAMVQPLPNGVSPAHATALMCAYGTSHHALKQRANLQAGETLLVLGAGGSTGIAAVEIGKAMGAHVIAVASSDDKLELAKQHGADELVKNDDHLADNLKALVKNKGIDVIFDPIGGDAFDTCIRRMAWNGRYLVIGFASGRIPELSVNLALVKGFSLMGVFWGTFVQKQPQDYMTNQQELFQWYKEGKVSPHIHASYPLEQVKDALNAVLSGKVLGKVVLTP</sequence>
<accession>Q1N3N4</accession>
<dbReference type="EMBL" id="AAQH01000004">
    <property type="protein sequence ID" value="EAT12840.1"/>
    <property type="molecule type" value="Genomic_DNA"/>
</dbReference>
<comment type="caution">
    <text evidence="2">The sequence shown here is derived from an EMBL/GenBank/DDBJ whole genome shotgun (WGS) entry which is preliminary data.</text>
</comment>
<dbReference type="InterPro" id="IPR013154">
    <property type="entry name" value="ADH-like_N"/>
</dbReference>
<feature type="domain" description="Enoyl reductase (ER)" evidence="1">
    <location>
        <begin position="10"/>
        <end position="321"/>
    </location>
</feature>
<dbReference type="Gene3D" id="3.90.180.10">
    <property type="entry name" value="Medium-chain alcohol dehydrogenases, catalytic domain"/>
    <property type="match status" value="1"/>
</dbReference>
<dbReference type="Pfam" id="PF00107">
    <property type="entry name" value="ADH_zinc_N"/>
    <property type="match status" value="1"/>
</dbReference>
<evidence type="ECO:0000313" key="2">
    <source>
        <dbReference type="EMBL" id="EAT12840.1"/>
    </source>
</evidence>
<dbReference type="PANTHER" id="PTHR43677">
    <property type="entry name" value="SHORT-CHAIN DEHYDROGENASE/REDUCTASE"/>
    <property type="match status" value="1"/>
</dbReference>